<dbReference type="AlphaFoldDB" id="A0A9N7MLU9"/>
<keyword evidence="2" id="KW-1185">Reference proteome</keyword>
<organism evidence="1 2">
    <name type="scientific">Striga hermonthica</name>
    <name type="common">Purple witchweed</name>
    <name type="synonym">Buchnera hermonthica</name>
    <dbReference type="NCBI Taxonomy" id="68872"/>
    <lineage>
        <taxon>Eukaryota</taxon>
        <taxon>Viridiplantae</taxon>
        <taxon>Streptophyta</taxon>
        <taxon>Embryophyta</taxon>
        <taxon>Tracheophyta</taxon>
        <taxon>Spermatophyta</taxon>
        <taxon>Magnoliopsida</taxon>
        <taxon>eudicotyledons</taxon>
        <taxon>Gunneridae</taxon>
        <taxon>Pentapetalae</taxon>
        <taxon>asterids</taxon>
        <taxon>lamiids</taxon>
        <taxon>Lamiales</taxon>
        <taxon>Orobanchaceae</taxon>
        <taxon>Buchnereae</taxon>
        <taxon>Striga</taxon>
    </lineage>
</organism>
<dbReference type="Proteomes" id="UP001153555">
    <property type="component" value="Unassembled WGS sequence"/>
</dbReference>
<gene>
    <name evidence="1" type="ORF">SHERM_10033</name>
</gene>
<dbReference type="EMBL" id="CACSLK010000984">
    <property type="protein sequence ID" value="CAA0807168.1"/>
    <property type="molecule type" value="Genomic_DNA"/>
</dbReference>
<evidence type="ECO:0000313" key="1">
    <source>
        <dbReference type="EMBL" id="CAA0807168.1"/>
    </source>
</evidence>
<name>A0A9N7MLU9_STRHE</name>
<evidence type="ECO:0000313" key="2">
    <source>
        <dbReference type="Proteomes" id="UP001153555"/>
    </source>
</evidence>
<protein>
    <submittedName>
        <fullName evidence="1">CST complex subunit STN1</fullName>
    </submittedName>
</protein>
<dbReference type="InterPro" id="IPR012340">
    <property type="entry name" value="NA-bd_OB-fold"/>
</dbReference>
<comment type="caution">
    <text evidence="1">The sequence shown here is derived from an EMBL/GenBank/DDBJ whole genome shotgun (WGS) entry which is preliminary data.</text>
</comment>
<accession>A0A9N7MLU9</accession>
<proteinExistence type="predicted"/>
<reference evidence="1" key="1">
    <citation type="submission" date="2019-12" db="EMBL/GenBank/DDBJ databases">
        <authorList>
            <person name="Scholes J."/>
        </authorList>
    </citation>
    <scope>NUCLEOTIDE SEQUENCE</scope>
</reference>
<dbReference type="Gene3D" id="2.40.50.140">
    <property type="entry name" value="Nucleic acid-binding proteins"/>
    <property type="match status" value="1"/>
</dbReference>
<dbReference type="OrthoDB" id="926087at2759"/>
<sequence length="155" mass="18041">MESGGCPKGKNVDFLCFGYGKTYRPVALVLNQRQNPFTDRNSWVRREPHTQTRQILPVCHRRQHRCIPCILWLNRVTTSYFSRRSPPGVRSIARTASKFAARVQVGVVARVRGRITRFRGLVQMSSSMWLSRWTPMPRFWLDCVRLARKCYGAAR</sequence>